<dbReference type="Gene3D" id="1.10.10.10">
    <property type="entry name" value="Winged helix-like DNA-binding domain superfamily/Winged helix DNA-binding domain"/>
    <property type="match status" value="1"/>
</dbReference>
<dbReference type="AlphaFoldDB" id="A0A844HRY1"/>
<dbReference type="InterPro" id="IPR036388">
    <property type="entry name" value="WH-like_DNA-bd_sf"/>
</dbReference>
<feature type="region of interest" description="Disordered" evidence="2">
    <location>
        <begin position="65"/>
        <end position="97"/>
    </location>
</feature>
<dbReference type="EMBL" id="WMIG01000013">
    <property type="protein sequence ID" value="MTH61087.1"/>
    <property type="molecule type" value="Genomic_DNA"/>
</dbReference>
<accession>A0A844HRY1</accession>
<organism evidence="4 5">
    <name type="scientific">Paracoccus litorisediminis</name>
    <dbReference type="NCBI Taxonomy" id="2006130"/>
    <lineage>
        <taxon>Bacteria</taxon>
        <taxon>Pseudomonadati</taxon>
        <taxon>Pseudomonadota</taxon>
        <taxon>Alphaproteobacteria</taxon>
        <taxon>Rhodobacterales</taxon>
        <taxon>Paracoccaceae</taxon>
        <taxon>Paracoccus</taxon>
    </lineage>
</organism>
<keyword evidence="5" id="KW-1185">Reference proteome</keyword>
<evidence type="ECO:0000313" key="4">
    <source>
        <dbReference type="EMBL" id="MTH61087.1"/>
    </source>
</evidence>
<feature type="compositionally biased region" description="Basic and acidic residues" evidence="2">
    <location>
        <begin position="85"/>
        <end position="97"/>
    </location>
</feature>
<evidence type="ECO:0000313" key="5">
    <source>
        <dbReference type="Proteomes" id="UP000449846"/>
    </source>
</evidence>
<dbReference type="InterPro" id="IPR036390">
    <property type="entry name" value="WH_DNA-bd_sf"/>
</dbReference>
<dbReference type="GO" id="GO:0003887">
    <property type="term" value="F:DNA-directed DNA polymerase activity"/>
    <property type="evidence" value="ECO:0007669"/>
    <property type="project" value="InterPro"/>
</dbReference>
<comment type="caution">
    <text evidence="4">The sequence shown here is derived from an EMBL/GenBank/DDBJ whole genome shotgun (WGS) entry which is preliminary data.</text>
</comment>
<evidence type="ECO:0000256" key="1">
    <source>
        <dbReference type="ARBA" id="ARBA00038283"/>
    </source>
</evidence>
<dbReference type="Proteomes" id="UP000449846">
    <property type="component" value="Unassembled WGS sequence"/>
</dbReference>
<dbReference type="InterPro" id="IPR000525">
    <property type="entry name" value="Initiator_Rep_WH1"/>
</dbReference>
<sequence length="384" mass="43253">MPLWTTFSFKRMKTALIIRLRSRVAGIDRLKTRFSGSSSEKPKRGRAGVAKNEVFGEAPLLERRKGSISAKNAGESESVTAKNEVSGERTEHSKNAKNEVFGEVLAPAGRTITVRPSKDEAIKPSELIQISGHQSLTLNARRSITLLWHNAHMQGIEEGKDYTIALSDLRPERRKGNDELETAITLLMQTILIVKLKSGHTRRVQFLGGNDLKDSDRDKGVLTYSFDKRLVEILRDSQIWGRIAIPVLMAFSSKYAVSLYENLSQWSNLTFKSIQELTLAELRDMMGVEDGKYAKFGDFNIHVLRPAILEINALAPFNVSVHPIKQARNVVGFKIGWWAKTTEELKEAFLETQRSRIGRRARLSGRSEELVSDENLVEQLLIPK</sequence>
<gene>
    <name evidence="4" type="ORF">GL300_17910</name>
</gene>
<dbReference type="GO" id="GO:0006270">
    <property type="term" value="P:DNA replication initiation"/>
    <property type="evidence" value="ECO:0007669"/>
    <property type="project" value="InterPro"/>
</dbReference>
<feature type="domain" description="Initiator Rep protein WH1" evidence="3">
    <location>
        <begin position="123"/>
        <end position="263"/>
    </location>
</feature>
<dbReference type="OrthoDB" id="581589at2"/>
<evidence type="ECO:0000256" key="2">
    <source>
        <dbReference type="SAM" id="MobiDB-lite"/>
    </source>
</evidence>
<dbReference type="SUPFAM" id="SSF46785">
    <property type="entry name" value="Winged helix' DNA-binding domain"/>
    <property type="match status" value="1"/>
</dbReference>
<name>A0A844HRY1_9RHOB</name>
<dbReference type="Pfam" id="PF01051">
    <property type="entry name" value="Rep3_N"/>
    <property type="match status" value="1"/>
</dbReference>
<protein>
    <submittedName>
        <fullName evidence="4">RepB family plasmid replication initiator protein</fullName>
    </submittedName>
</protein>
<evidence type="ECO:0000259" key="3">
    <source>
        <dbReference type="Pfam" id="PF01051"/>
    </source>
</evidence>
<reference evidence="4 5" key="1">
    <citation type="submission" date="2019-11" db="EMBL/GenBank/DDBJ databases">
        <authorList>
            <person name="Dong K."/>
        </authorList>
    </citation>
    <scope>NUCLEOTIDE SEQUENCE [LARGE SCALE GENOMIC DNA]</scope>
    <source>
        <strain evidence="4 5">NBRC 112902</strain>
    </source>
</reference>
<dbReference type="Pfam" id="PF21205">
    <property type="entry name" value="Rep3_C"/>
    <property type="match status" value="1"/>
</dbReference>
<comment type="similarity">
    <text evidence="1">Belongs to the initiator RepB protein family.</text>
</comment>
<proteinExistence type="inferred from homology"/>